<proteinExistence type="predicted"/>
<feature type="compositionally biased region" description="Acidic residues" evidence="1">
    <location>
        <begin position="48"/>
        <end position="62"/>
    </location>
</feature>
<dbReference type="Proteomes" id="UP000265520">
    <property type="component" value="Unassembled WGS sequence"/>
</dbReference>
<feature type="region of interest" description="Disordered" evidence="1">
    <location>
        <begin position="30"/>
        <end position="62"/>
    </location>
</feature>
<comment type="caution">
    <text evidence="2">The sequence shown here is derived from an EMBL/GenBank/DDBJ whole genome shotgun (WGS) entry which is preliminary data.</text>
</comment>
<dbReference type="EMBL" id="LXQA011384301">
    <property type="protein sequence ID" value="MCI95349.1"/>
    <property type="molecule type" value="Genomic_DNA"/>
</dbReference>
<protein>
    <submittedName>
        <fullName evidence="2">Uncharacterized protein</fullName>
    </submittedName>
</protein>
<keyword evidence="3" id="KW-1185">Reference proteome</keyword>
<evidence type="ECO:0000256" key="1">
    <source>
        <dbReference type="SAM" id="MobiDB-lite"/>
    </source>
</evidence>
<accession>A0A392W6G9</accession>
<sequence length="62" mass="7197">EVTFNLNNMVQPKKTSECYQIDLVDTLIKEQHETSPPGVERMSIQSIEQEEEREDEETNKSA</sequence>
<name>A0A392W6G9_9FABA</name>
<evidence type="ECO:0000313" key="2">
    <source>
        <dbReference type="EMBL" id="MCI95349.1"/>
    </source>
</evidence>
<feature type="non-terminal residue" evidence="2">
    <location>
        <position position="1"/>
    </location>
</feature>
<reference evidence="2 3" key="1">
    <citation type="journal article" date="2018" name="Front. Plant Sci.">
        <title>Red Clover (Trifolium pratense) and Zigzag Clover (T. medium) - A Picture of Genomic Similarities and Differences.</title>
        <authorList>
            <person name="Dluhosova J."/>
            <person name="Istvanek J."/>
            <person name="Nedelnik J."/>
            <person name="Repkova J."/>
        </authorList>
    </citation>
    <scope>NUCLEOTIDE SEQUENCE [LARGE SCALE GENOMIC DNA]</scope>
    <source>
        <strain evidence="3">cv. 10/8</strain>
        <tissue evidence="2">Leaf</tissue>
    </source>
</reference>
<evidence type="ECO:0000313" key="3">
    <source>
        <dbReference type="Proteomes" id="UP000265520"/>
    </source>
</evidence>
<dbReference type="AlphaFoldDB" id="A0A392W6G9"/>
<organism evidence="2 3">
    <name type="scientific">Trifolium medium</name>
    <dbReference type="NCBI Taxonomy" id="97028"/>
    <lineage>
        <taxon>Eukaryota</taxon>
        <taxon>Viridiplantae</taxon>
        <taxon>Streptophyta</taxon>
        <taxon>Embryophyta</taxon>
        <taxon>Tracheophyta</taxon>
        <taxon>Spermatophyta</taxon>
        <taxon>Magnoliopsida</taxon>
        <taxon>eudicotyledons</taxon>
        <taxon>Gunneridae</taxon>
        <taxon>Pentapetalae</taxon>
        <taxon>rosids</taxon>
        <taxon>fabids</taxon>
        <taxon>Fabales</taxon>
        <taxon>Fabaceae</taxon>
        <taxon>Papilionoideae</taxon>
        <taxon>50 kb inversion clade</taxon>
        <taxon>NPAAA clade</taxon>
        <taxon>Hologalegina</taxon>
        <taxon>IRL clade</taxon>
        <taxon>Trifolieae</taxon>
        <taxon>Trifolium</taxon>
    </lineage>
</organism>